<dbReference type="PANTHER" id="PTHR10272">
    <property type="entry name" value="PLATELET-ACTIVATING FACTOR ACETYLHYDROLASE"/>
    <property type="match status" value="1"/>
</dbReference>
<evidence type="ECO:0000313" key="6">
    <source>
        <dbReference type="EMBL" id="KAF2638434.1"/>
    </source>
</evidence>
<dbReference type="PANTHER" id="PTHR10272:SF7">
    <property type="entry name" value="PHOSPHOLIPASE-RELATED"/>
    <property type="match status" value="1"/>
</dbReference>
<evidence type="ECO:0000256" key="1">
    <source>
        <dbReference type="ARBA" id="ARBA00022801"/>
    </source>
</evidence>
<sequence>MGWLNRINPTPSFPAYTGPYKVGSVDVELPTPQLESPGPSASPCTNLPTVAFRIFYPARHESTQRGVKWLPSPQREFVGAYARFLGAGNAFSQFFSVVPQMLFYINIPVHHNADILEPPTKTKQWPVMVFSHGLGGSRNAYSHICASLASHGLVVVAPDHRDGSAPISFVHTSEEKEKLKRVEYKRVPHQASTETYEARDEQLRIRLWELGLIHDALLKIDERTPLKNVAEDQKKNAGKDMLTMFAHTLSVHEPGAISWAGHSFGAATMVQLVKSTYYRPSTEQPDYRPLFTPSETSSIVRQITPNTPVLLLDLWTLPIQSPSTTWLRSKPMPCYDSPTSGGSHLLAILSEAFYKWSANLNDTKRIVAKPVHASPSQPGPHIFYPVSSAHLSQSDFGVLLPWITTKIFGAKEPERVLRLNARAMLQVLRDAGIEVANTSALDMEVKEAKGEDRSVARDEKILSRSADDVRGWVALDTEASASASEKVEKGPADAMVEGEVLGQVVSNEERDSERSGNNM</sequence>
<keyword evidence="7" id="KW-1185">Reference proteome</keyword>
<evidence type="ECO:0000256" key="5">
    <source>
        <dbReference type="PIRSR" id="PIRSR018169-1"/>
    </source>
</evidence>
<reference evidence="6" key="1">
    <citation type="journal article" date="2020" name="Stud. Mycol.">
        <title>101 Dothideomycetes genomes: a test case for predicting lifestyles and emergence of pathogens.</title>
        <authorList>
            <person name="Haridas S."/>
            <person name="Albert R."/>
            <person name="Binder M."/>
            <person name="Bloem J."/>
            <person name="Labutti K."/>
            <person name="Salamov A."/>
            <person name="Andreopoulos B."/>
            <person name="Baker S."/>
            <person name="Barry K."/>
            <person name="Bills G."/>
            <person name="Bluhm B."/>
            <person name="Cannon C."/>
            <person name="Castanera R."/>
            <person name="Culley D."/>
            <person name="Daum C."/>
            <person name="Ezra D."/>
            <person name="Gonzalez J."/>
            <person name="Henrissat B."/>
            <person name="Kuo A."/>
            <person name="Liang C."/>
            <person name="Lipzen A."/>
            <person name="Lutzoni F."/>
            <person name="Magnuson J."/>
            <person name="Mondo S."/>
            <person name="Nolan M."/>
            <person name="Ohm R."/>
            <person name="Pangilinan J."/>
            <person name="Park H.-J."/>
            <person name="Ramirez L."/>
            <person name="Alfaro M."/>
            <person name="Sun H."/>
            <person name="Tritt A."/>
            <person name="Yoshinaga Y."/>
            <person name="Zwiers L.-H."/>
            <person name="Turgeon B."/>
            <person name="Goodwin S."/>
            <person name="Spatafora J."/>
            <person name="Crous P."/>
            <person name="Grigoriev I."/>
        </authorList>
    </citation>
    <scope>NUCLEOTIDE SEQUENCE</scope>
    <source>
        <strain evidence="6">CBS 473.64</strain>
    </source>
</reference>
<dbReference type="SUPFAM" id="SSF53474">
    <property type="entry name" value="alpha/beta-Hydrolases"/>
    <property type="match status" value="1"/>
</dbReference>
<comment type="similarity">
    <text evidence="4">Belongs to the serine esterase family.</text>
</comment>
<keyword evidence="3 4" id="KW-0443">Lipid metabolism</keyword>
<proteinExistence type="inferred from homology"/>
<gene>
    <name evidence="6" type="ORF">P280DRAFT_471525</name>
</gene>
<dbReference type="InterPro" id="IPR029058">
    <property type="entry name" value="AB_hydrolase_fold"/>
</dbReference>
<evidence type="ECO:0000256" key="3">
    <source>
        <dbReference type="ARBA" id="ARBA00023098"/>
    </source>
</evidence>
<accession>A0A6A6RWU3</accession>
<organism evidence="6 7">
    <name type="scientific">Massarina eburnea CBS 473.64</name>
    <dbReference type="NCBI Taxonomy" id="1395130"/>
    <lineage>
        <taxon>Eukaryota</taxon>
        <taxon>Fungi</taxon>
        <taxon>Dikarya</taxon>
        <taxon>Ascomycota</taxon>
        <taxon>Pezizomycotina</taxon>
        <taxon>Dothideomycetes</taxon>
        <taxon>Pleosporomycetidae</taxon>
        <taxon>Pleosporales</taxon>
        <taxon>Massarineae</taxon>
        <taxon>Massarinaceae</taxon>
        <taxon>Massarina</taxon>
    </lineage>
</organism>
<keyword evidence="2 4" id="KW-0442">Lipid degradation</keyword>
<dbReference type="PIRSF" id="PIRSF018169">
    <property type="entry name" value="PAF_acetylhydrolase"/>
    <property type="match status" value="1"/>
</dbReference>
<keyword evidence="1 4" id="KW-0378">Hydrolase</keyword>
<dbReference type="EMBL" id="MU006790">
    <property type="protein sequence ID" value="KAF2638434.1"/>
    <property type="molecule type" value="Genomic_DNA"/>
</dbReference>
<feature type="active site" description="Nucleophile" evidence="5">
    <location>
        <position position="263"/>
    </location>
</feature>
<comment type="catalytic activity">
    <reaction evidence="4">
        <text>a 1-O-alkyl-2-acetyl-sn-glycero-3-phosphocholine + H2O = a 1-O-alkyl-sn-glycero-3-phosphocholine + acetate + H(+)</text>
        <dbReference type="Rhea" id="RHEA:17777"/>
        <dbReference type="ChEBI" id="CHEBI:15377"/>
        <dbReference type="ChEBI" id="CHEBI:15378"/>
        <dbReference type="ChEBI" id="CHEBI:30089"/>
        <dbReference type="ChEBI" id="CHEBI:30909"/>
        <dbReference type="ChEBI" id="CHEBI:36707"/>
        <dbReference type="EC" id="3.1.1.47"/>
    </reaction>
</comment>
<dbReference type="GO" id="GO:0003847">
    <property type="term" value="F:1-alkyl-2-acetylglycerophosphocholine esterase activity"/>
    <property type="evidence" value="ECO:0007669"/>
    <property type="project" value="UniProtKB-UniRule"/>
</dbReference>
<dbReference type="Proteomes" id="UP000799753">
    <property type="component" value="Unassembled WGS sequence"/>
</dbReference>
<dbReference type="Gene3D" id="3.40.50.1820">
    <property type="entry name" value="alpha/beta hydrolase"/>
    <property type="match status" value="1"/>
</dbReference>
<dbReference type="EC" id="3.1.1.47" evidence="4"/>
<feature type="active site" description="Charge relay system" evidence="5">
    <location>
        <position position="390"/>
    </location>
</feature>
<dbReference type="OrthoDB" id="2363873at2759"/>
<evidence type="ECO:0000313" key="7">
    <source>
        <dbReference type="Proteomes" id="UP000799753"/>
    </source>
</evidence>
<name>A0A6A6RWU3_9PLEO</name>
<protein>
    <recommendedName>
        <fullName evidence="4">Putative phospholipase</fullName>
        <ecNumber evidence="4">3.1.1.47</ecNumber>
    </recommendedName>
</protein>
<dbReference type="GO" id="GO:0016042">
    <property type="term" value="P:lipid catabolic process"/>
    <property type="evidence" value="ECO:0007669"/>
    <property type="project" value="UniProtKB-KW"/>
</dbReference>
<dbReference type="AlphaFoldDB" id="A0A6A6RWU3"/>
<evidence type="ECO:0000256" key="4">
    <source>
        <dbReference type="PIRNR" id="PIRNR018169"/>
    </source>
</evidence>
<evidence type="ECO:0000256" key="2">
    <source>
        <dbReference type="ARBA" id="ARBA00022963"/>
    </source>
</evidence>
<feature type="active site" description="Charge relay system" evidence="5">
    <location>
        <position position="313"/>
    </location>
</feature>
<dbReference type="Pfam" id="PF03403">
    <property type="entry name" value="PAF-AH_p_II"/>
    <property type="match status" value="1"/>
</dbReference>
<dbReference type="InterPro" id="IPR016715">
    <property type="entry name" value="PAF_acetylhydro_eukaryote"/>
</dbReference>